<protein>
    <recommendedName>
        <fullName evidence="1">ABC-type transport auxiliary lipoprotein component domain-containing protein</fullName>
    </recommendedName>
</protein>
<evidence type="ECO:0000259" key="1">
    <source>
        <dbReference type="Pfam" id="PF03886"/>
    </source>
</evidence>
<evidence type="ECO:0000313" key="3">
    <source>
        <dbReference type="Proteomes" id="UP000010164"/>
    </source>
</evidence>
<dbReference type="eggNOG" id="COG3009">
    <property type="taxonomic scope" value="Bacteria"/>
</dbReference>
<dbReference type="STRING" id="1177179.A11A3_03819"/>
<keyword evidence="3" id="KW-1185">Reference proteome</keyword>
<sequence length="167" mass="18423">MTRPVIFLTSLMLLLGGCQSSPPPTRDYLLPSARQVSQAPERIQVQLAGYLDSGAMVLELSDTRLYQARQHRWAEPLADQIRRALDVQLTAQGIRLADYPALVVQITAFQGTPDGQARLRAHWRCGEKEGRVDWQQALPEDGYDALVGTLDQGVAEMARQLAAALQG</sequence>
<dbReference type="PATRIC" id="fig|1177179.3.peg.762"/>
<dbReference type="EMBL" id="AMRJ01000003">
    <property type="protein sequence ID" value="EKF75454.1"/>
    <property type="molecule type" value="Genomic_DNA"/>
</dbReference>
<reference evidence="2 3" key="1">
    <citation type="journal article" date="2012" name="J. Bacteriol.">
        <title>Genome Sequence of the Alkane-Degrading Bacterium Alcanivorax hongdengensis Type Strain A-11-3.</title>
        <authorList>
            <person name="Lai Q."/>
            <person name="Shao Z."/>
        </authorList>
    </citation>
    <scope>NUCLEOTIDE SEQUENCE [LARGE SCALE GENOMIC DNA]</scope>
    <source>
        <strain evidence="2 3">A-11-3</strain>
    </source>
</reference>
<dbReference type="OrthoDB" id="5600407at2"/>
<dbReference type="Gene3D" id="3.40.50.10610">
    <property type="entry name" value="ABC-type transport auxiliary lipoprotein component"/>
    <property type="match status" value="1"/>
</dbReference>
<feature type="domain" description="ABC-type transport auxiliary lipoprotein component" evidence="1">
    <location>
        <begin position="44"/>
        <end position="162"/>
    </location>
</feature>
<dbReference type="InterPro" id="IPR005586">
    <property type="entry name" value="ABC_trans_aux"/>
</dbReference>
<proteinExistence type="predicted"/>
<gene>
    <name evidence="2" type="ORF">A11A3_03819</name>
</gene>
<dbReference type="SUPFAM" id="SSF159594">
    <property type="entry name" value="XCC0632-like"/>
    <property type="match status" value="1"/>
</dbReference>
<dbReference type="AlphaFoldDB" id="L0WFH7"/>
<name>L0WFH7_9GAMM</name>
<evidence type="ECO:0000313" key="2">
    <source>
        <dbReference type="EMBL" id="EKF75454.1"/>
    </source>
</evidence>
<accession>L0WFH7</accession>
<comment type="caution">
    <text evidence="2">The sequence shown here is derived from an EMBL/GenBank/DDBJ whole genome shotgun (WGS) entry which is preliminary data.</text>
</comment>
<dbReference type="Proteomes" id="UP000010164">
    <property type="component" value="Unassembled WGS sequence"/>
</dbReference>
<dbReference type="RefSeq" id="WP_008927950.1">
    <property type="nucleotide sequence ID" value="NZ_AMRJ01000003.1"/>
</dbReference>
<dbReference type="PROSITE" id="PS51257">
    <property type="entry name" value="PROKAR_LIPOPROTEIN"/>
    <property type="match status" value="1"/>
</dbReference>
<dbReference type="Pfam" id="PF03886">
    <property type="entry name" value="ABC_trans_aux"/>
    <property type="match status" value="1"/>
</dbReference>
<organism evidence="2 3">
    <name type="scientific">Alcanivorax hongdengensis A-11-3</name>
    <dbReference type="NCBI Taxonomy" id="1177179"/>
    <lineage>
        <taxon>Bacteria</taxon>
        <taxon>Pseudomonadati</taxon>
        <taxon>Pseudomonadota</taxon>
        <taxon>Gammaproteobacteria</taxon>
        <taxon>Oceanospirillales</taxon>
        <taxon>Alcanivoracaceae</taxon>
        <taxon>Alcanivorax</taxon>
    </lineage>
</organism>